<dbReference type="eggNOG" id="COG0841">
    <property type="taxonomic scope" value="Bacteria"/>
</dbReference>
<evidence type="ECO:0000256" key="5">
    <source>
        <dbReference type="ARBA" id="ARBA00022519"/>
    </source>
</evidence>
<feature type="transmembrane region" description="Helical" evidence="10">
    <location>
        <begin position="474"/>
        <end position="501"/>
    </location>
</feature>
<evidence type="ECO:0000256" key="9">
    <source>
        <dbReference type="SAM" id="MobiDB-lite"/>
    </source>
</evidence>
<evidence type="ECO:0000256" key="2">
    <source>
        <dbReference type="ARBA" id="ARBA00010942"/>
    </source>
</evidence>
<feature type="transmembrane region" description="Helical" evidence="10">
    <location>
        <begin position="345"/>
        <end position="364"/>
    </location>
</feature>
<feature type="transmembrane region" description="Helical" evidence="10">
    <location>
        <begin position="371"/>
        <end position="393"/>
    </location>
</feature>
<dbReference type="Gene3D" id="3.30.70.1430">
    <property type="entry name" value="Multidrug efflux transporter AcrB pore domain"/>
    <property type="match status" value="2"/>
</dbReference>
<dbReference type="RefSeq" id="WP_022605019.1">
    <property type="nucleotide sequence ID" value="NZ_ASSJ01000017.1"/>
</dbReference>
<feature type="transmembrane region" description="Helical" evidence="10">
    <location>
        <begin position="1003"/>
        <end position="1029"/>
    </location>
</feature>
<name>U5DLK3_9CHRO</name>
<dbReference type="Pfam" id="PF00873">
    <property type="entry name" value="ACR_tran"/>
    <property type="match status" value="1"/>
</dbReference>
<feature type="domain" description="SSD" evidence="11">
    <location>
        <begin position="370"/>
        <end position="499"/>
    </location>
</feature>
<dbReference type="InterPro" id="IPR027463">
    <property type="entry name" value="AcrB_DN_DC_subdom"/>
</dbReference>
<comment type="similarity">
    <text evidence="2">Belongs to the resistance-nodulation-cell division (RND) (TC 2.A.6) family.</text>
</comment>
<feature type="transmembrane region" description="Helical" evidence="10">
    <location>
        <begin position="972"/>
        <end position="991"/>
    </location>
</feature>
<dbReference type="OrthoDB" id="9791035at2"/>
<evidence type="ECO:0000256" key="1">
    <source>
        <dbReference type="ARBA" id="ARBA00004429"/>
    </source>
</evidence>
<dbReference type="PANTHER" id="PTHR32063">
    <property type="match status" value="1"/>
</dbReference>
<feature type="transmembrane region" description="Helical" evidence="10">
    <location>
        <begin position="538"/>
        <end position="557"/>
    </location>
</feature>
<evidence type="ECO:0000313" key="12">
    <source>
        <dbReference type="EMBL" id="ERN42551.1"/>
    </source>
</evidence>
<dbReference type="InParanoid" id="U5DLK3"/>
<gene>
    <name evidence="12" type="ORF">KR51_00008730</name>
</gene>
<dbReference type="Gene3D" id="3.30.2090.10">
    <property type="entry name" value="Multidrug efflux transporter AcrB TolC docking domain, DN and DC subdomains"/>
    <property type="match status" value="2"/>
</dbReference>
<dbReference type="Gene3D" id="3.30.70.1320">
    <property type="entry name" value="Multidrug efflux transporter AcrB pore domain like"/>
    <property type="match status" value="1"/>
</dbReference>
<dbReference type="PATRIC" id="fig|582515.4.peg.978"/>
<keyword evidence="6 10" id="KW-0812">Transmembrane</keyword>
<evidence type="ECO:0000256" key="4">
    <source>
        <dbReference type="ARBA" id="ARBA00022475"/>
    </source>
</evidence>
<feature type="transmembrane region" description="Helical" evidence="10">
    <location>
        <begin position="15"/>
        <end position="35"/>
    </location>
</feature>
<comment type="subcellular location">
    <subcellularLocation>
        <location evidence="1">Cell inner membrane</location>
        <topology evidence="1">Multi-pass membrane protein</topology>
    </subcellularLocation>
</comment>
<evidence type="ECO:0000256" key="10">
    <source>
        <dbReference type="SAM" id="Phobius"/>
    </source>
</evidence>
<dbReference type="PRINTS" id="PR00702">
    <property type="entry name" value="ACRIFLAVINRP"/>
</dbReference>
<dbReference type="Gene3D" id="1.20.1640.10">
    <property type="entry name" value="Multidrug efflux transporter AcrB transmembrane domain"/>
    <property type="match status" value="2"/>
</dbReference>
<evidence type="ECO:0000256" key="8">
    <source>
        <dbReference type="ARBA" id="ARBA00023136"/>
    </source>
</evidence>
<evidence type="ECO:0000256" key="3">
    <source>
        <dbReference type="ARBA" id="ARBA00022448"/>
    </source>
</evidence>
<evidence type="ECO:0000259" key="11">
    <source>
        <dbReference type="PROSITE" id="PS50156"/>
    </source>
</evidence>
<dbReference type="InterPro" id="IPR001036">
    <property type="entry name" value="Acrflvin-R"/>
</dbReference>
<dbReference type="GO" id="GO:0005886">
    <property type="term" value="C:plasma membrane"/>
    <property type="evidence" value="ECO:0007669"/>
    <property type="project" value="UniProtKB-SubCell"/>
</dbReference>
<organism evidence="12 13">
    <name type="scientific">Rubidibacter lacunae KORDI 51-2</name>
    <dbReference type="NCBI Taxonomy" id="582515"/>
    <lineage>
        <taxon>Bacteria</taxon>
        <taxon>Bacillati</taxon>
        <taxon>Cyanobacteriota</taxon>
        <taxon>Cyanophyceae</taxon>
        <taxon>Oscillatoriophycideae</taxon>
        <taxon>Chroococcales</taxon>
        <taxon>Aphanothecaceae</taxon>
        <taxon>Rubidibacter</taxon>
    </lineage>
</organism>
<dbReference type="PROSITE" id="PS50156">
    <property type="entry name" value="SSD"/>
    <property type="match status" value="1"/>
</dbReference>
<keyword evidence="4" id="KW-1003">Cell membrane</keyword>
<evidence type="ECO:0000256" key="7">
    <source>
        <dbReference type="ARBA" id="ARBA00022989"/>
    </source>
</evidence>
<dbReference type="InterPro" id="IPR000731">
    <property type="entry name" value="SSD"/>
</dbReference>
<keyword evidence="8 10" id="KW-0472">Membrane</keyword>
<accession>U5DLK3</accession>
<sequence length="1093" mass="117200">MAVFSIAGNFIKRPVLTTVTTLVILLIGGICIPLLPINYVPDIAPIQVQVNALYTGADANTVEDTVTTIVEREISGVQDMDYMTSQSYSGNSSIQVFFPSYTDKDINQVNVQNRVSQSLSSLPEPTQRLGVTVESASTSILRIYGIYSPDERYDAIFLSNYIDANIIDPLKRVRGVGDTRIFGDKFNAMRLWVDPDALASRGLTVPDVTAAVQAQNIVIGAGTIGAEPVPEGQAYEFPLRVRGRFADAAEFEDLVLKTEDDGTLVRLRDVGYAELGAESYTSNGYVNGVPGIGIAIYQAPGSNALDLGRRLEETMDELRANYPPGLGDELVYDTTDFIEVSIKEVVITLLQAIGLVIAVIFVFLQDWRTTVIPAVAIPVALIGALGFAFAFGFSLNSLTLFGLILATGLVVDDAIVIVEAVTTKMETGMTAKEASVEAMGELTGAVISTSLVLMAVFIPVAFFPGTTGALYQQFALILAFAVLVSTFNAISFSPSMSAILLRRKQQGGLMDRIFTPFNRALAWLQSSYKSFVDFLIRVRFLVMIVFGIGIATTYYMFVSVPTGFVPLEDQGILLGIVQAPDGVPLATTDEVLGEVDDFLLELPEVSSTFTASGFSFEGAGSNQGLFFARFEPWSERKDSESSADSVIAKFNRHFSQNQQAIVAAFNPPVIQGFSITGEQELQFQDRSGGRLTIDDLLESAAGVLKAANADPVIGSARTQFTAGTPQLSIELDRTRLQAANVDYQQALSTIGATIGSSYANDFLLGARTYKVYIQAVGDYRNTPEDLKDLNVRSRDGKMIPFGEFATITPITGPPIITHYNGYRAIKLQALPARGSSSGQSIAAMNKAEAEAAIPGTQSEWIGIAKEEIAAGGLAVLIFGFGIIMVFLTLSAQYESYIDPLIILLTVPLALLGALWFVSMRGLVNDVYVNVALVMLIGLASKNAILIVEFANQKREEGLNLIEAAKTAAGSRFRPIIMTAISSLAGFFPLLIASGAGAASRWAIGYALFGGLAVATVLSLLLVPVLYVVIKKIEAAVLGKSDGHESGDDEPPTDPKQSSAVTAFDNGNTSKHPEAPTPGEPTAPQRYEEGENPA</sequence>
<feature type="region of interest" description="Disordered" evidence="9">
    <location>
        <begin position="1039"/>
        <end position="1093"/>
    </location>
</feature>
<dbReference type="SUPFAM" id="SSF82714">
    <property type="entry name" value="Multidrug efflux transporter AcrB TolC docking domain, DN and DC subdomains"/>
    <property type="match status" value="2"/>
</dbReference>
<dbReference type="NCBIfam" id="TIGR00915">
    <property type="entry name" value="2A0602"/>
    <property type="match status" value="1"/>
</dbReference>
<dbReference type="GO" id="GO:0015562">
    <property type="term" value="F:efflux transmembrane transporter activity"/>
    <property type="evidence" value="ECO:0007669"/>
    <property type="project" value="InterPro"/>
</dbReference>
<dbReference type="AlphaFoldDB" id="U5DLK3"/>
<proteinExistence type="inferred from homology"/>
<keyword evidence="7 10" id="KW-1133">Transmembrane helix</keyword>
<feature type="transmembrane region" description="Helical" evidence="10">
    <location>
        <begin position="930"/>
        <end position="951"/>
    </location>
</feature>
<feature type="transmembrane region" description="Helical" evidence="10">
    <location>
        <begin position="399"/>
        <end position="421"/>
    </location>
</feature>
<feature type="transmembrane region" description="Helical" evidence="10">
    <location>
        <begin position="442"/>
        <end position="462"/>
    </location>
</feature>
<keyword evidence="13" id="KW-1185">Reference proteome</keyword>
<protein>
    <submittedName>
        <fullName evidence="12">Hydrophobe/Amphiphile Efflux-1 (HAE1) Family</fullName>
    </submittedName>
</protein>
<dbReference type="Gene3D" id="3.30.70.1440">
    <property type="entry name" value="Multidrug efflux transporter AcrB pore domain"/>
    <property type="match status" value="1"/>
</dbReference>
<feature type="compositionally biased region" description="Polar residues" evidence="9">
    <location>
        <begin position="1054"/>
        <end position="1069"/>
    </location>
</feature>
<keyword evidence="5" id="KW-0997">Cell inner membrane</keyword>
<reference evidence="12 13" key="1">
    <citation type="submission" date="2013-05" db="EMBL/GenBank/DDBJ databases">
        <title>Draft genome sequence of Rubidibacter lacunae KORDI 51-2.</title>
        <authorList>
            <person name="Choi D.H."/>
            <person name="Noh J.H."/>
            <person name="Kwon K.-K."/>
            <person name="Lee J.-H."/>
            <person name="Ryu J.-Y."/>
        </authorList>
    </citation>
    <scope>NUCLEOTIDE SEQUENCE [LARGE SCALE GENOMIC DNA]</scope>
    <source>
        <strain evidence="12 13">KORDI 51-2</strain>
    </source>
</reference>
<evidence type="ECO:0000256" key="6">
    <source>
        <dbReference type="ARBA" id="ARBA00022692"/>
    </source>
</evidence>
<dbReference type="EMBL" id="ASSJ01000017">
    <property type="protein sequence ID" value="ERN42551.1"/>
    <property type="molecule type" value="Genomic_DNA"/>
</dbReference>
<dbReference type="GO" id="GO:0042910">
    <property type="term" value="F:xenobiotic transmembrane transporter activity"/>
    <property type="evidence" value="ECO:0007669"/>
    <property type="project" value="TreeGrafter"/>
</dbReference>
<dbReference type="SUPFAM" id="SSF82693">
    <property type="entry name" value="Multidrug efflux transporter AcrB pore domain, PN1, PN2, PC1 and PC2 subdomains"/>
    <property type="match status" value="3"/>
</dbReference>
<dbReference type="STRING" id="582515.KR51_00008730"/>
<feature type="transmembrane region" description="Helical" evidence="10">
    <location>
        <begin position="868"/>
        <end position="889"/>
    </location>
</feature>
<dbReference type="Proteomes" id="UP000016960">
    <property type="component" value="Unassembled WGS sequence"/>
</dbReference>
<feature type="transmembrane region" description="Helical" evidence="10">
    <location>
        <begin position="896"/>
        <end position="918"/>
    </location>
</feature>
<dbReference type="GO" id="GO:0009636">
    <property type="term" value="P:response to toxic substance"/>
    <property type="evidence" value="ECO:0007669"/>
    <property type="project" value="UniProtKB-ARBA"/>
</dbReference>
<dbReference type="PANTHER" id="PTHR32063:SF11">
    <property type="entry name" value="CATION OR DRUG EFFLUX SYSTEM PROTEIN"/>
    <property type="match status" value="1"/>
</dbReference>
<dbReference type="SUPFAM" id="SSF82866">
    <property type="entry name" value="Multidrug efflux transporter AcrB transmembrane domain"/>
    <property type="match status" value="2"/>
</dbReference>
<comment type="caution">
    <text evidence="12">The sequence shown here is derived from an EMBL/GenBank/DDBJ whole genome shotgun (WGS) entry which is preliminary data.</text>
</comment>
<keyword evidence="3" id="KW-0813">Transport</keyword>
<evidence type="ECO:0000313" key="13">
    <source>
        <dbReference type="Proteomes" id="UP000016960"/>
    </source>
</evidence>
<dbReference type="InterPro" id="IPR004764">
    <property type="entry name" value="MdtF-like"/>
</dbReference>